<dbReference type="EMBL" id="GBRH01259582">
    <property type="protein sequence ID" value="JAD38313.1"/>
    <property type="molecule type" value="Transcribed_RNA"/>
</dbReference>
<proteinExistence type="predicted"/>
<protein>
    <submittedName>
        <fullName evidence="1">Uncharacterized protein</fullName>
    </submittedName>
</protein>
<sequence length="35" mass="4272">MLAIKLDCYQIIHTKNNNPNKNRYALYRLNLFLVY</sequence>
<accession>A0A0A8ZKU7</accession>
<organism evidence="1">
    <name type="scientific">Arundo donax</name>
    <name type="common">Giant reed</name>
    <name type="synonym">Donax arundinaceus</name>
    <dbReference type="NCBI Taxonomy" id="35708"/>
    <lineage>
        <taxon>Eukaryota</taxon>
        <taxon>Viridiplantae</taxon>
        <taxon>Streptophyta</taxon>
        <taxon>Embryophyta</taxon>
        <taxon>Tracheophyta</taxon>
        <taxon>Spermatophyta</taxon>
        <taxon>Magnoliopsida</taxon>
        <taxon>Liliopsida</taxon>
        <taxon>Poales</taxon>
        <taxon>Poaceae</taxon>
        <taxon>PACMAD clade</taxon>
        <taxon>Arundinoideae</taxon>
        <taxon>Arundineae</taxon>
        <taxon>Arundo</taxon>
    </lineage>
</organism>
<dbReference type="AlphaFoldDB" id="A0A0A8ZKU7"/>
<name>A0A0A8ZKU7_ARUDO</name>
<reference evidence="1" key="2">
    <citation type="journal article" date="2015" name="Data Brief">
        <title>Shoot transcriptome of the giant reed, Arundo donax.</title>
        <authorList>
            <person name="Barrero R.A."/>
            <person name="Guerrero F.D."/>
            <person name="Moolhuijzen P."/>
            <person name="Goolsby J.A."/>
            <person name="Tidwell J."/>
            <person name="Bellgard S.E."/>
            <person name="Bellgard M.I."/>
        </authorList>
    </citation>
    <scope>NUCLEOTIDE SEQUENCE</scope>
    <source>
        <tissue evidence="1">Shoot tissue taken approximately 20 cm above the soil surface</tissue>
    </source>
</reference>
<reference evidence="1" key="1">
    <citation type="submission" date="2014-09" db="EMBL/GenBank/DDBJ databases">
        <authorList>
            <person name="Magalhaes I.L.F."/>
            <person name="Oliveira U."/>
            <person name="Santos F.R."/>
            <person name="Vidigal T.H.D.A."/>
            <person name="Brescovit A.D."/>
            <person name="Santos A.J."/>
        </authorList>
    </citation>
    <scope>NUCLEOTIDE SEQUENCE</scope>
    <source>
        <tissue evidence="1">Shoot tissue taken approximately 20 cm above the soil surface</tissue>
    </source>
</reference>
<evidence type="ECO:0000313" key="1">
    <source>
        <dbReference type="EMBL" id="JAD38313.1"/>
    </source>
</evidence>